<dbReference type="CDD" id="cd15482">
    <property type="entry name" value="Sialidase_non-viral"/>
    <property type="match status" value="1"/>
</dbReference>
<dbReference type="Pfam" id="PF15901">
    <property type="entry name" value="Sortilin_C"/>
    <property type="match status" value="3"/>
</dbReference>
<sequence length="2103" mass="237428">MALKHSWPWPILRGGLLLQLFVAVILFVSLSHVKADIKVSETYFDNMPLRFFYFEDSSVVMYLNDEGTVLRSEDEGASWNIVNDVPEGVASTLIQHPFAKNNAYVITGSKTHYKTTDSGKSWKPFDTPVEPSKRNTVLSFHAQRDEYILFRGTKCVGGDCDDETYYSIDNLISLHFLLAHTDKCIWVMATRDSDEAPPKTILCIEYQQPIGRLREFSDYHLVRFKDESSPKERVNFGQLNEVNGVLGLGVVKKYVIAAVKNPGSSKMTMFISEDGMDWDKALFPHTVGFEENAYTIQESSTYQLVVDVLSATSLDSYSSMGTLFRSNSHGNRFMYSLNHTNRNMEGLVDYEKVQGVEGIVLANIVANWEKVAAGGVIAKQLQTKISFDDGANWRYIPPPKDKSFSCNTDTATGKCALHLHSVTSPHNFGRVFSSPGAPGVLLGVGSVGSFLLPYEDCDTFLSYDGGLNWQFAAEGAHKYEIGDMGSLLVLVDDENPTSEIKYSSDHGKTWQSRSINQKVRVRMLTTDPESTSAKFLLFGSVVDRTSKRPYVMIQFDFSDLYRKCDENDFEEWYARNNVDGNGPDCLMGRKTHYKRRKADAQCLVEQPFKDPPREDVTCACTDEDYECDFNHVLDSNNRCILVGPPDIPKGQCKGADKTYQASPGWAKIPGDVCDGGITKDSPIVKPCPDPGESPIGEEKIVTTKIDRIFDKFFYFKSSTVIMARTYDGEVLRSEDDGSTWERVTKLDKISYMFMDNHDDDIAYFFPVAPDSDIVYYTNDQGKTIKEVKLPGKPNKIGIELLNFHPSEDDWLLFIAENTDPVYHTVAYLTKDNGGHWEEIETWVEKCIFGSSEDNTIDKEVIFCSSYANKKSQIRQDLLGGRSSAGNVLQLVSVKGKKIEPLLNDVIEFFMFSEFLAVAVNGVDFKPAAFPPEIHVKKEAYTILQSTTGAVFLDAFRSTKFGSEYGVLFKSDGDGTSYSLSMNFTNRNSYGIVDYEKVQGKGLEGIILVNQVSNPDELIGDVKKKIITKISRDDGATWERIPGPRSSCSNDCYLNLHSRTEISGPGAIFSASSAVGLLMGVGNVGPYLLPYTESETYLSKDAGHTWVKVRAGESLYEFGDQGTIIVIVDDEGPTKEILYSWNYGEKWTTYQFSDEPVRVTLLTTNPKSTSLKFILMGTSRKSDSFAPVVYTIDFSGMEPRRCKLDDNLSDSDFELWSPLGNTEECLLGKKTKYYRRKSNRHCKIDHQTELNTKVEKCPCQDKDFECAHNYWRNSEGKCELYGYDYDRPENCEKDYQGSSGYRKISKTVCEGGKNLEGNVTKPCGDHAGIIVKQQIFDSRMAEYFYFEGNDIIIMRTTDGKVFLTENQGYTWDEKVEQVSINRIAQHLYDKKRAYFISLSKSLYYTKDMGSTIDVITLPAEPNTLNVPVLAFHPTQHDWLIFIGQEKCDNILSPECHTVAYYSLNHGANWNQFDTYVGTCIFAPEAFKVRDMVFCESYREKTGSQRNFGNTLQLVSFTSFANKKVITQNIVGIATVEEYMIVAELVEDGQSLRLLVTVDGKQLAPADFPPNMKMTRHAFTILESKTHSIMLHVTTESRRQNEWGNILKSNSNGTYYRLSLPYVKRDERGYVDFDRMQGIQGIALANIVKNPDEVNLGAEKQISSKITYNDGGDWHDIKGPELDSNRRKYDCKGECNLHLHSFTEWRDPRDTFSASSAVGLMMGVGNVGGYLTRYEDGDTFLTRDGGVTWEEVKKGAHLHEIGDQGAILVVVDDEQATDKVWYSFDEGASWHSLIITSNGERVRVKDIATVPGGTSRRFLLWGHVIGEFSKEIAVHLDFAGLLGRKCELDIKNADNDDFELWTLKRPNGESCVFGKEVKYNRRIRNRKCYVGSEIVQPKEVVKNCTCTEYDFEWQVESVEYNYVRNPETNKCELAPGTLPIVIDMKEQCAKSDYYYDKVTGYRKIPISQCEGGLDKQGARRRCPGKGYSAGTWFLIILSPFIAAGAFLAFVLYKRRGRYSSYGQIRLGDTPGSSLLEYIYIVPITILDFILSIRIPDFISRRMPDISLFGFGGERPRTRHQYTPVAQDEDPHEVLMDDYENDSVHE</sequence>
<feature type="transmembrane region" description="Helical" evidence="5">
    <location>
        <begin position="1987"/>
        <end position="2010"/>
    </location>
</feature>
<evidence type="ECO:0000313" key="8">
    <source>
        <dbReference type="Proteomes" id="UP000789739"/>
    </source>
</evidence>
<gene>
    <name evidence="7" type="ORF">PBRASI_LOCUS5909</name>
</gene>
<evidence type="ECO:0000256" key="4">
    <source>
        <dbReference type="ARBA" id="ARBA00023180"/>
    </source>
</evidence>
<evidence type="ECO:0000313" key="7">
    <source>
        <dbReference type="EMBL" id="CAG8567267.1"/>
    </source>
</evidence>
<dbReference type="Gene3D" id="2.10.70.80">
    <property type="match status" value="3"/>
</dbReference>
<dbReference type="OrthoDB" id="443634at2759"/>
<dbReference type="GO" id="GO:0006896">
    <property type="term" value="P:Golgi to vacuole transport"/>
    <property type="evidence" value="ECO:0007669"/>
    <property type="project" value="TreeGrafter"/>
</dbReference>
<dbReference type="SUPFAM" id="SSF110296">
    <property type="entry name" value="Oligoxyloglucan reducing end-specific cellobiohydrolase"/>
    <property type="match status" value="3"/>
</dbReference>
<dbReference type="PANTHER" id="PTHR12106">
    <property type="entry name" value="SORTILIN RELATED"/>
    <property type="match status" value="1"/>
</dbReference>
<name>A0A9N9FWD2_9GLOM</name>
<feature type="domain" description="VPS10" evidence="6">
    <location>
        <begin position="58"/>
        <end position="692"/>
    </location>
</feature>
<comment type="caution">
    <text evidence="7">The sequence shown here is derived from an EMBL/GenBank/DDBJ whole genome shotgun (WGS) entry which is preliminary data.</text>
</comment>
<proteinExistence type="predicted"/>
<dbReference type="Gene3D" id="2.130.10.10">
    <property type="entry name" value="YVTN repeat-like/Quinoprotein amine dehydrogenase"/>
    <property type="match status" value="2"/>
</dbReference>
<accession>A0A9N9FWD2</accession>
<feature type="domain" description="VPS10" evidence="6">
    <location>
        <begin position="719"/>
        <end position="1327"/>
    </location>
</feature>
<dbReference type="Proteomes" id="UP000789739">
    <property type="component" value="Unassembled WGS sequence"/>
</dbReference>
<evidence type="ECO:0000259" key="6">
    <source>
        <dbReference type="SMART" id="SM00602"/>
    </source>
</evidence>
<evidence type="ECO:0000256" key="5">
    <source>
        <dbReference type="SAM" id="Phobius"/>
    </source>
</evidence>
<evidence type="ECO:0000256" key="3">
    <source>
        <dbReference type="ARBA" id="ARBA00023136"/>
    </source>
</evidence>
<protein>
    <submittedName>
        <fullName evidence="7">5079_t:CDS:1</fullName>
    </submittedName>
</protein>
<evidence type="ECO:0000256" key="2">
    <source>
        <dbReference type="ARBA" id="ARBA00022737"/>
    </source>
</evidence>
<dbReference type="GO" id="GO:0016020">
    <property type="term" value="C:membrane"/>
    <property type="evidence" value="ECO:0007669"/>
    <property type="project" value="UniProtKB-SubCell"/>
</dbReference>
<dbReference type="InterPro" id="IPR031778">
    <property type="entry name" value="Sortilin_N"/>
</dbReference>
<reference evidence="7" key="1">
    <citation type="submission" date="2021-06" db="EMBL/GenBank/DDBJ databases">
        <authorList>
            <person name="Kallberg Y."/>
            <person name="Tangrot J."/>
            <person name="Rosling A."/>
        </authorList>
    </citation>
    <scope>NUCLEOTIDE SEQUENCE</scope>
    <source>
        <strain evidence="7">BR232B</strain>
    </source>
</reference>
<keyword evidence="5" id="KW-1133">Transmembrane helix</keyword>
<keyword evidence="3 5" id="KW-0472">Membrane</keyword>
<feature type="transmembrane region" description="Helical" evidence="5">
    <location>
        <begin position="2031"/>
        <end position="2050"/>
    </location>
</feature>
<organism evidence="7 8">
    <name type="scientific">Paraglomus brasilianum</name>
    <dbReference type="NCBI Taxonomy" id="144538"/>
    <lineage>
        <taxon>Eukaryota</taxon>
        <taxon>Fungi</taxon>
        <taxon>Fungi incertae sedis</taxon>
        <taxon>Mucoromycota</taxon>
        <taxon>Glomeromycotina</taxon>
        <taxon>Glomeromycetes</taxon>
        <taxon>Paraglomerales</taxon>
        <taxon>Paraglomeraceae</taxon>
        <taxon>Paraglomus</taxon>
    </lineage>
</organism>
<dbReference type="Gene3D" id="3.30.60.270">
    <property type="match status" value="3"/>
</dbReference>
<dbReference type="InterPro" id="IPR031777">
    <property type="entry name" value="Sortilin_C"/>
</dbReference>
<dbReference type="Pfam" id="PF15902">
    <property type="entry name" value="Sortilin-Vps10"/>
    <property type="match status" value="3"/>
</dbReference>
<dbReference type="GO" id="GO:0005794">
    <property type="term" value="C:Golgi apparatus"/>
    <property type="evidence" value="ECO:0007669"/>
    <property type="project" value="TreeGrafter"/>
</dbReference>
<keyword evidence="2" id="KW-0677">Repeat</keyword>
<dbReference type="FunFam" id="3.30.60.270:FF:000005">
    <property type="entry name" value="Sortilin"/>
    <property type="match status" value="1"/>
</dbReference>
<dbReference type="SMART" id="SM00602">
    <property type="entry name" value="VPS10"/>
    <property type="match status" value="3"/>
</dbReference>
<keyword evidence="5" id="KW-0812">Transmembrane</keyword>
<dbReference type="InterPro" id="IPR006581">
    <property type="entry name" value="VPS10"/>
</dbReference>
<comment type="subcellular location">
    <subcellularLocation>
        <location evidence="1">Membrane</location>
    </subcellularLocation>
</comment>
<dbReference type="GO" id="GO:0005829">
    <property type="term" value="C:cytosol"/>
    <property type="evidence" value="ECO:0007669"/>
    <property type="project" value="GOC"/>
</dbReference>
<dbReference type="PANTHER" id="PTHR12106:SF27">
    <property type="entry name" value="SORTILIN-RELATED RECEPTOR"/>
    <property type="match status" value="1"/>
</dbReference>
<feature type="domain" description="VPS10" evidence="6">
    <location>
        <begin position="1349"/>
        <end position="1985"/>
    </location>
</feature>
<keyword evidence="8" id="KW-1185">Reference proteome</keyword>
<evidence type="ECO:0000256" key="1">
    <source>
        <dbReference type="ARBA" id="ARBA00004370"/>
    </source>
</evidence>
<keyword evidence="4" id="KW-0325">Glycoprotein</keyword>
<dbReference type="EMBL" id="CAJVPI010000735">
    <property type="protein sequence ID" value="CAG8567267.1"/>
    <property type="molecule type" value="Genomic_DNA"/>
</dbReference>
<dbReference type="GO" id="GO:0006895">
    <property type="term" value="P:Golgi to endosome transport"/>
    <property type="evidence" value="ECO:0007669"/>
    <property type="project" value="TreeGrafter"/>
</dbReference>
<dbReference type="InterPro" id="IPR015943">
    <property type="entry name" value="WD40/YVTN_repeat-like_dom_sf"/>
</dbReference>
<dbReference type="InterPro" id="IPR050310">
    <property type="entry name" value="VPS10-sortilin"/>
</dbReference>
<dbReference type="GO" id="GO:0006623">
    <property type="term" value="P:protein targeting to vacuole"/>
    <property type="evidence" value="ECO:0007669"/>
    <property type="project" value="TreeGrafter"/>
</dbReference>